<evidence type="ECO:0000313" key="1">
    <source>
        <dbReference type="EMBL" id="KAB6631855.1"/>
    </source>
</evidence>
<dbReference type="NCBIfam" id="NF041497">
    <property type="entry name" value="MobV"/>
    <property type="match status" value="1"/>
</dbReference>
<evidence type="ECO:0000313" key="2">
    <source>
        <dbReference type="Proteomes" id="UP000462015"/>
    </source>
</evidence>
<dbReference type="EMBL" id="WDAL01000042">
    <property type="protein sequence ID" value="KAB6631855.1"/>
    <property type="molecule type" value="Genomic_DNA"/>
</dbReference>
<dbReference type="CDD" id="cd17242">
    <property type="entry name" value="MobM_relaxase"/>
    <property type="match status" value="1"/>
</dbReference>
<dbReference type="InterPro" id="IPR001668">
    <property type="entry name" value="Mob_Pre"/>
</dbReference>
<dbReference type="Gene3D" id="3.30.930.30">
    <property type="match status" value="1"/>
</dbReference>
<comment type="caution">
    <text evidence="1">The sequence shown here is derived from an EMBL/GenBank/DDBJ whole genome shotgun (WGS) entry which is preliminary data.</text>
</comment>
<accession>A0A6I1B3N8</accession>
<dbReference type="AlphaFoldDB" id="A0A6I1B3N8"/>
<gene>
    <name evidence="1" type="ORF">GAY12_18115</name>
</gene>
<dbReference type="Proteomes" id="UP000462015">
    <property type="component" value="Unassembled WGS sequence"/>
</dbReference>
<dbReference type="GO" id="GO:0003677">
    <property type="term" value="F:DNA binding"/>
    <property type="evidence" value="ECO:0007669"/>
    <property type="project" value="InterPro"/>
</dbReference>
<dbReference type="SUPFAM" id="SSF57997">
    <property type="entry name" value="Tropomyosin"/>
    <property type="match status" value="1"/>
</dbReference>
<dbReference type="Gene3D" id="1.10.287.1490">
    <property type="match status" value="1"/>
</dbReference>
<reference evidence="1 2" key="1">
    <citation type="journal article" date="2019" name="Nat. Med.">
        <title>A library of human gut bacterial isolates paired with longitudinal multiomics data enables mechanistic microbiome research.</title>
        <authorList>
            <person name="Poyet M."/>
            <person name="Groussin M."/>
            <person name="Gibbons S.M."/>
            <person name="Avila-Pacheco J."/>
            <person name="Jiang X."/>
            <person name="Kearney S.M."/>
            <person name="Perrotta A.R."/>
            <person name="Berdy B."/>
            <person name="Zhao S."/>
            <person name="Lieberman T.D."/>
            <person name="Swanson P.K."/>
            <person name="Smith M."/>
            <person name="Roesemann S."/>
            <person name="Alexander J.E."/>
            <person name="Rich S.A."/>
            <person name="Livny J."/>
            <person name="Vlamakis H."/>
            <person name="Clish C."/>
            <person name="Bullock K."/>
            <person name="Deik A."/>
            <person name="Scott J."/>
            <person name="Pierce K.A."/>
            <person name="Xavier R.J."/>
            <person name="Alm E.J."/>
        </authorList>
    </citation>
    <scope>NUCLEOTIDE SEQUENCE [LARGE SCALE GENOMIC DNA]</scope>
    <source>
        <strain evidence="1 2">BIOML-A98</strain>
    </source>
</reference>
<name>A0A6I1B3N8_PHOVU</name>
<sequence length="485" mass="55213">MMNPKQVLDVQVSKGITAAQSNEHLRDRSERAEKYAMTKGNYDPTRKHLNFEVVPGGKIRPVDTSRNIPERMADILRFRGIKDPNEGLPEPKYRTVVNIIFGGSRERMQELAFGSQKVDYEKDADNSHIQRKADIERWAKDVYSFVSGRYGEQNIAAFIVHLDEINPHVHCTLLPIKDGRFAYKEIFAGKDKFEYSARMKQLHSDFFSEVNTKWGMSRGTSISETGARHRSTEEYRRMLSEECTSIEENIKRHQQVLGELQTDIRLAERRVKGLTTMVANLEVQKAEKESLLSAAELDLKENKGSAAELAARIKMLEKELQGISRQLADKQEKLQTADRQLISLKENMDAIAERTETLKEEAYHYSQDVHSKVDTLLKDVLLEDMVSEYRSASVQMGESERQLLDGSLMQSIAERGTEVMHCATMLFLGMVDDATTFAESHGGGGGGSDLKWGRDEDEDNRAWALRCMRMASRMMRPAIGKKPKR</sequence>
<dbReference type="GO" id="GO:0006310">
    <property type="term" value="P:DNA recombination"/>
    <property type="evidence" value="ECO:0007669"/>
    <property type="project" value="InterPro"/>
</dbReference>
<organism evidence="1 2">
    <name type="scientific">Phocaeicola vulgatus</name>
    <name type="common">Bacteroides vulgatus</name>
    <dbReference type="NCBI Taxonomy" id="821"/>
    <lineage>
        <taxon>Bacteria</taxon>
        <taxon>Pseudomonadati</taxon>
        <taxon>Bacteroidota</taxon>
        <taxon>Bacteroidia</taxon>
        <taxon>Bacteroidales</taxon>
        <taxon>Bacteroidaceae</taxon>
        <taxon>Phocaeicola</taxon>
    </lineage>
</organism>
<proteinExistence type="predicted"/>
<dbReference type="Pfam" id="PF01076">
    <property type="entry name" value="Mob_Pre"/>
    <property type="match status" value="1"/>
</dbReference>
<protein>
    <submittedName>
        <fullName evidence="1">Recombinase</fullName>
    </submittedName>
</protein>